<reference evidence="2 3" key="1">
    <citation type="submission" date="2023-02" db="EMBL/GenBank/DDBJ databases">
        <title>Dictyobacter halimunensis sp. nov., a new member of the class Ktedonobacteria from forest soil in a geothermal area.</title>
        <authorList>
            <person name="Rachmania M.K."/>
            <person name="Ningsih F."/>
            <person name="Sakai Y."/>
            <person name="Yabe S."/>
            <person name="Yokota A."/>
            <person name="Sjamsuridzal W."/>
        </authorList>
    </citation>
    <scope>NUCLEOTIDE SEQUENCE [LARGE SCALE GENOMIC DNA]</scope>
    <source>
        <strain evidence="2 3">S3.2.2.5</strain>
    </source>
</reference>
<comment type="caution">
    <text evidence="2">The sequence shown here is derived from an EMBL/GenBank/DDBJ whole genome shotgun (WGS) entry which is preliminary data.</text>
</comment>
<evidence type="ECO:0000256" key="1">
    <source>
        <dbReference type="SAM" id="Phobius"/>
    </source>
</evidence>
<keyword evidence="3" id="KW-1185">Reference proteome</keyword>
<accession>A0ABQ6G6L4</accession>
<feature type="transmembrane region" description="Helical" evidence="1">
    <location>
        <begin position="186"/>
        <end position="210"/>
    </location>
</feature>
<evidence type="ECO:0008006" key="4">
    <source>
        <dbReference type="Google" id="ProtNLM"/>
    </source>
</evidence>
<keyword evidence="1" id="KW-0472">Membrane</keyword>
<dbReference type="RefSeq" id="WP_338258522.1">
    <property type="nucleotide sequence ID" value="NZ_BSRI01000002.1"/>
</dbReference>
<name>A0ABQ6G6L4_9CHLR</name>
<feature type="transmembrane region" description="Helical" evidence="1">
    <location>
        <begin position="63"/>
        <end position="91"/>
    </location>
</feature>
<dbReference type="InterPro" id="IPR018688">
    <property type="entry name" value="PpoB2-like"/>
</dbReference>
<proteinExistence type="predicted"/>
<organism evidence="2 3">
    <name type="scientific">Dictyobacter halimunensis</name>
    <dbReference type="NCBI Taxonomy" id="3026934"/>
    <lineage>
        <taxon>Bacteria</taxon>
        <taxon>Bacillati</taxon>
        <taxon>Chloroflexota</taxon>
        <taxon>Ktedonobacteria</taxon>
        <taxon>Ktedonobacterales</taxon>
        <taxon>Dictyobacteraceae</taxon>
        <taxon>Dictyobacter</taxon>
    </lineage>
</organism>
<keyword evidence="1" id="KW-1133">Transmembrane helix</keyword>
<feature type="transmembrane region" description="Helical" evidence="1">
    <location>
        <begin position="21"/>
        <end position="43"/>
    </location>
</feature>
<dbReference type="Pfam" id="PF09948">
    <property type="entry name" value="PpoB2"/>
    <property type="match status" value="1"/>
</dbReference>
<dbReference type="EMBL" id="BSRI01000002">
    <property type="protein sequence ID" value="GLV60256.1"/>
    <property type="molecule type" value="Genomic_DNA"/>
</dbReference>
<evidence type="ECO:0000313" key="2">
    <source>
        <dbReference type="EMBL" id="GLV60256.1"/>
    </source>
</evidence>
<dbReference type="Proteomes" id="UP001344906">
    <property type="component" value="Unassembled WGS sequence"/>
</dbReference>
<feature type="transmembrane region" description="Helical" evidence="1">
    <location>
        <begin position="143"/>
        <end position="165"/>
    </location>
</feature>
<feature type="transmembrane region" description="Helical" evidence="1">
    <location>
        <begin position="230"/>
        <end position="251"/>
    </location>
</feature>
<protein>
    <recommendedName>
        <fullName evidence="4">DUF2182 domain-containing protein</fullName>
    </recommendedName>
</protein>
<keyword evidence="1" id="KW-0812">Transmembrane</keyword>
<evidence type="ECO:0000313" key="3">
    <source>
        <dbReference type="Proteomes" id="UP001344906"/>
    </source>
</evidence>
<feature type="transmembrane region" description="Helical" evidence="1">
    <location>
        <begin position="103"/>
        <end position="123"/>
    </location>
</feature>
<sequence>MPMRDLYLEGQGAGGQALWRAFLLPWLLLTGSWGVLGVAFLTGHNSWLDHDYLIRGNHWPWPLAGLVFLASWQVMLLAMMLPGLFNSLLLLPHHLARYWPEQVLFIVGYAGSWSLFACAAFVGDTLLHGLVGRWRWLYLHPQWIAALLFALAGLVQWSPLKWHCLRHTRLHQQETRGSPWRQGYRYGLWCVGCNWALMLLMVGVGMRNLLALASLTLLMWLERTWSRGKVLGLCAGAGCLLYALVIVMPPIF</sequence>
<gene>
    <name evidence="2" type="ORF">KDH_70760</name>
</gene>